<evidence type="ECO:0000256" key="1">
    <source>
        <dbReference type="ARBA" id="ARBA00022801"/>
    </source>
</evidence>
<sequence>MELADDISYGIHDLEDAVALKLVNEKQWREQVLAPIQEIKIELNQNLEEITKSLFGISNRERKHAISKLIRYFLKRVRIVKRGVFGHPLLDHYVTLEDEQNNQALSIIKDYVINNVIKQPEIQILDYKGQKIVIELFEVLSSNPESLLPKSTYEQYEKAENKNRIICDYISGMTDAYASRLYHKLFTPNMGSVFDRL</sequence>
<dbReference type="Proteomes" id="UP000018417">
    <property type="component" value="Unassembled WGS sequence"/>
</dbReference>
<keyword evidence="1" id="KW-0378">Hydrolase</keyword>
<name>N9FFA6_9GAMM</name>
<comment type="caution">
    <text evidence="3">The sequence shown here is derived from an EMBL/GenBank/DDBJ whole genome shotgun (WGS) entry which is preliminary data.</text>
</comment>
<feature type="domain" description="Phosphohydrolase-associated" evidence="2">
    <location>
        <begin position="101"/>
        <end position="183"/>
    </location>
</feature>
<dbReference type="SUPFAM" id="SSF109604">
    <property type="entry name" value="HD-domain/PDEase-like"/>
    <property type="match status" value="1"/>
</dbReference>
<proteinExistence type="predicted"/>
<dbReference type="EMBL" id="APQK01000009">
    <property type="protein sequence ID" value="ENW05975.1"/>
    <property type="molecule type" value="Genomic_DNA"/>
</dbReference>
<accession>N9FFA6</accession>
<evidence type="ECO:0000259" key="2">
    <source>
        <dbReference type="Pfam" id="PF13286"/>
    </source>
</evidence>
<dbReference type="InterPro" id="IPR026875">
    <property type="entry name" value="PHydrolase_assoc_dom"/>
</dbReference>
<evidence type="ECO:0000313" key="3">
    <source>
        <dbReference type="EMBL" id="ENW05975.1"/>
    </source>
</evidence>
<dbReference type="Gene3D" id="1.10.3210.10">
    <property type="entry name" value="Hypothetical protein af1432"/>
    <property type="match status" value="1"/>
</dbReference>
<gene>
    <name evidence="3" type="ORF">F934_00832</name>
</gene>
<dbReference type="HOGENOM" id="CLU_1381517_0_0_6"/>
<evidence type="ECO:0000313" key="4">
    <source>
        <dbReference type="Proteomes" id="UP000018417"/>
    </source>
</evidence>
<dbReference type="RefSeq" id="WP_005052441.1">
    <property type="nucleotide sequence ID" value="NZ_KB849758.1"/>
</dbReference>
<dbReference type="PATRIC" id="fig|1217649.3.peg.790"/>
<dbReference type="Pfam" id="PF13286">
    <property type="entry name" value="HD_assoc"/>
    <property type="match status" value="1"/>
</dbReference>
<dbReference type="AlphaFoldDB" id="N9FFA6"/>
<reference evidence="3 4" key="1">
    <citation type="submission" date="2013-02" db="EMBL/GenBank/DDBJ databases">
        <title>The Genome Sequence of Acinetobacter beijerinckii ANC 3835.</title>
        <authorList>
            <consortium name="The Broad Institute Genome Sequencing Platform"/>
            <consortium name="The Broad Institute Genome Sequencing Center for Infectious Disease"/>
            <person name="Cerqueira G."/>
            <person name="Feldgarden M."/>
            <person name="Courvalin P."/>
            <person name="Perichon B."/>
            <person name="Grillot-Courvalin C."/>
            <person name="Clermont D."/>
            <person name="Rocha E."/>
            <person name="Yoon E.-J."/>
            <person name="Nemec A."/>
            <person name="Walker B."/>
            <person name="Young S.K."/>
            <person name="Zeng Q."/>
            <person name="Gargeya S."/>
            <person name="Fitzgerald M."/>
            <person name="Haas B."/>
            <person name="Abouelleil A."/>
            <person name="Alvarado L."/>
            <person name="Arachchi H.M."/>
            <person name="Berlin A.M."/>
            <person name="Chapman S.B."/>
            <person name="Dewar J."/>
            <person name="Goldberg J."/>
            <person name="Griggs A."/>
            <person name="Gujja S."/>
            <person name="Hansen M."/>
            <person name="Howarth C."/>
            <person name="Imamovic A."/>
            <person name="Larimer J."/>
            <person name="McCowan C."/>
            <person name="Murphy C."/>
            <person name="Neiman D."/>
            <person name="Pearson M."/>
            <person name="Priest M."/>
            <person name="Roberts A."/>
            <person name="Saif S."/>
            <person name="Shea T."/>
            <person name="Sisk P."/>
            <person name="Sykes S."/>
            <person name="Wortman J."/>
            <person name="Nusbaum C."/>
            <person name="Birren B."/>
        </authorList>
    </citation>
    <scope>NUCLEOTIDE SEQUENCE [LARGE SCALE GENOMIC DNA]</scope>
    <source>
        <strain evidence="3 4">ANC 3835</strain>
    </source>
</reference>
<organism evidence="3 4">
    <name type="scientific">Acinetobacter beijerinckii ANC 3835</name>
    <dbReference type="NCBI Taxonomy" id="1217649"/>
    <lineage>
        <taxon>Bacteria</taxon>
        <taxon>Pseudomonadati</taxon>
        <taxon>Pseudomonadota</taxon>
        <taxon>Gammaproteobacteria</taxon>
        <taxon>Moraxellales</taxon>
        <taxon>Moraxellaceae</taxon>
        <taxon>Acinetobacter</taxon>
    </lineage>
</organism>
<dbReference type="GO" id="GO:0016787">
    <property type="term" value="F:hydrolase activity"/>
    <property type="evidence" value="ECO:0007669"/>
    <property type="project" value="UniProtKB-KW"/>
</dbReference>
<protein>
    <recommendedName>
        <fullName evidence="2">Phosphohydrolase-associated domain-containing protein</fullName>
    </recommendedName>
</protein>